<organism evidence="1 2">
    <name type="scientific">Arcicella aurantiaca</name>
    <dbReference type="NCBI Taxonomy" id="591202"/>
    <lineage>
        <taxon>Bacteria</taxon>
        <taxon>Pseudomonadati</taxon>
        <taxon>Bacteroidota</taxon>
        <taxon>Cytophagia</taxon>
        <taxon>Cytophagales</taxon>
        <taxon>Flectobacillaceae</taxon>
        <taxon>Arcicella</taxon>
    </lineage>
</organism>
<proteinExistence type="predicted"/>
<reference evidence="1 2" key="1">
    <citation type="submission" date="2018-05" db="EMBL/GenBank/DDBJ databases">
        <title>Genomic Encyclopedia of Archaeal and Bacterial Type Strains, Phase II (KMG-II): from individual species to whole genera.</title>
        <authorList>
            <person name="Goeker M."/>
        </authorList>
    </citation>
    <scope>NUCLEOTIDE SEQUENCE [LARGE SCALE GENOMIC DNA]</scope>
    <source>
        <strain evidence="1 2">DSM 22214</strain>
    </source>
</reference>
<dbReference type="Proteomes" id="UP000245489">
    <property type="component" value="Unassembled WGS sequence"/>
</dbReference>
<protein>
    <recommendedName>
        <fullName evidence="3">Outer membrane protein with beta-barrel domain</fullName>
    </recommendedName>
</protein>
<comment type="caution">
    <text evidence="1">The sequence shown here is derived from an EMBL/GenBank/DDBJ whole genome shotgun (WGS) entry which is preliminary data.</text>
</comment>
<dbReference type="AlphaFoldDB" id="A0A316EEJ9"/>
<evidence type="ECO:0000313" key="1">
    <source>
        <dbReference type="EMBL" id="PWK28997.1"/>
    </source>
</evidence>
<accession>A0A316EEJ9</accession>
<gene>
    <name evidence="1" type="ORF">LV89_00551</name>
</gene>
<name>A0A316EEJ9_9BACT</name>
<dbReference type="EMBL" id="QGGO01000002">
    <property type="protein sequence ID" value="PWK28997.1"/>
    <property type="molecule type" value="Genomic_DNA"/>
</dbReference>
<evidence type="ECO:0000313" key="2">
    <source>
        <dbReference type="Proteomes" id="UP000245489"/>
    </source>
</evidence>
<sequence length="200" mass="22332">MFKRLIITKIMKKLLFFLLISIISYTSTYAQDPIVIKQDSSVRDLDVEQDVRELPFRQRIRIGGGIGGLQFGNPTVISVSPMVGYQVTNDFTAGLAVDYQYTKYTGYTALNLYGPRLFGQYRLQFLESILSRAFAQAEIQKYYASSGGQSLDYNMQTLAGLGLGYGGFQITALYNFSYSANGLNSPYSSPVVIRVGGFFF</sequence>
<evidence type="ECO:0008006" key="3">
    <source>
        <dbReference type="Google" id="ProtNLM"/>
    </source>
</evidence>
<keyword evidence="2" id="KW-1185">Reference proteome</keyword>